<reference evidence="1 2" key="1">
    <citation type="submission" date="2019-12" db="EMBL/GenBank/DDBJ databases">
        <title>Chitinophaga sp. strain ysch24 (GDMCC 1.1355), whole genome shotgun sequence.</title>
        <authorList>
            <person name="Zhang X."/>
        </authorList>
    </citation>
    <scope>NUCLEOTIDE SEQUENCE [LARGE SCALE GENOMIC DNA]</scope>
    <source>
        <strain evidence="2">ysch24</strain>
    </source>
</reference>
<dbReference type="InterPro" id="IPR035958">
    <property type="entry name" value="SecB-like_sf"/>
</dbReference>
<dbReference type="Proteomes" id="UP000461730">
    <property type="component" value="Unassembled WGS sequence"/>
</dbReference>
<gene>
    <name evidence="1" type="ORF">GO493_03625</name>
</gene>
<organism evidence="1 2">
    <name type="scientific">Chitinophaga tropicalis</name>
    <dbReference type="NCBI Taxonomy" id="2683588"/>
    <lineage>
        <taxon>Bacteria</taxon>
        <taxon>Pseudomonadati</taxon>
        <taxon>Bacteroidota</taxon>
        <taxon>Chitinophagia</taxon>
        <taxon>Chitinophagales</taxon>
        <taxon>Chitinophagaceae</taxon>
        <taxon>Chitinophaga</taxon>
    </lineage>
</organism>
<proteinExistence type="predicted"/>
<comment type="caution">
    <text evidence="1">The sequence shown here is derived from an EMBL/GenBank/DDBJ whole genome shotgun (WGS) entry which is preliminary data.</text>
</comment>
<dbReference type="SUPFAM" id="SSF54611">
    <property type="entry name" value="SecB-like"/>
    <property type="match status" value="1"/>
</dbReference>
<evidence type="ECO:0000313" key="1">
    <source>
        <dbReference type="EMBL" id="MVT07338.1"/>
    </source>
</evidence>
<dbReference type="EMBL" id="WRXN01000001">
    <property type="protein sequence ID" value="MVT07338.1"/>
    <property type="molecule type" value="Genomic_DNA"/>
</dbReference>
<name>A0A7K1TZ15_9BACT</name>
<accession>A0A7K1TZ15</accession>
<dbReference type="Gene3D" id="3.10.420.10">
    <property type="entry name" value="SecB-like"/>
    <property type="match status" value="1"/>
</dbReference>
<evidence type="ECO:0000313" key="2">
    <source>
        <dbReference type="Proteomes" id="UP000461730"/>
    </source>
</evidence>
<protein>
    <recommendedName>
        <fullName evidence="3">Preprotein translocase subunit SecB</fullName>
    </recommendedName>
</protein>
<evidence type="ECO:0008006" key="3">
    <source>
        <dbReference type="Google" id="ProtNLM"/>
    </source>
</evidence>
<keyword evidence="2" id="KW-1185">Reference proteome</keyword>
<dbReference type="AlphaFoldDB" id="A0A7K1TZ15"/>
<sequence length="164" mass="18650">MKVKPSPLELKEFVVLDFHYDFNHPEKEISIPELFKEYNYDLDFAIKTSDPALIQIFVKCDVNRGVSEPLPGYSLKVECMGMFSITENQILDSKEEMETLVVNSGVVMTISYMRTFLAGITGHFPLGRILFPSIDLKDLIARKKEQAKAKQEQSGKKKTKKGAK</sequence>